<dbReference type="PANTHER" id="PTHR35867">
    <property type="entry name" value="PROTEIN RSEC"/>
    <property type="match status" value="1"/>
</dbReference>
<keyword evidence="1" id="KW-1133">Transmembrane helix</keyword>
<feature type="transmembrane region" description="Helical" evidence="1">
    <location>
        <begin position="79"/>
        <end position="99"/>
    </location>
</feature>
<accession>A0A1I3UFA3</accession>
<proteinExistence type="predicted"/>
<keyword evidence="1" id="KW-0472">Membrane</keyword>
<dbReference type="RefSeq" id="WP_091703969.1">
    <property type="nucleotide sequence ID" value="NZ_BMYN01000001.1"/>
</dbReference>
<dbReference type="EMBL" id="FOSC01000006">
    <property type="protein sequence ID" value="SFJ80457.1"/>
    <property type="molecule type" value="Genomic_DNA"/>
</dbReference>
<gene>
    <name evidence="2" type="ORF">SAMN05216429_10651</name>
</gene>
<dbReference type="InterPro" id="IPR007359">
    <property type="entry name" value="SigmaE_reg_RseC_MucC"/>
</dbReference>
<dbReference type="PANTHER" id="PTHR35867:SF1">
    <property type="entry name" value="PROTEIN RSEC"/>
    <property type="match status" value="1"/>
</dbReference>
<evidence type="ECO:0000256" key="1">
    <source>
        <dbReference type="SAM" id="Phobius"/>
    </source>
</evidence>
<reference evidence="2 3" key="1">
    <citation type="submission" date="2016-10" db="EMBL/GenBank/DDBJ databases">
        <authorList>
            <person name="de Groot N.N."/>
        </authorList>
    </citation>
    <scope>NUCLEOTIDE SEQUENCE [LARGE SCALE GENOMIC DNA]</scope>
    <source>
        <strain evidence="2 3">IBRC-M 10445</strain>
    </source>
</reference>
<dbReference type="PIRSF" id="PIRSF004923">
    <property type="entry name" value="RseC"/>
    <property type="match status" value="1"/>
</dbReference>
<evidence type="ECO:0000313" key="3">
    <source>
        <dbReference type="Proteomes" id="UP000199445"/>
    </source>
</evidence>
<name>A0A1I3UFA3_9GAMM</name>
<organism evidence="2 3">
    <name type="scientific">Marinobacter persicus</name>
    <dbReference type="NCBI Taxonomy" id="930118"/>
    <lineage>
        <taxon>Bacteria</taxon>
        <taxon>Pseudomonadati</taxon>
        <taxon>Pseudomonadota</taxon>
        <taxon>Gammaproteobacteria</taxon>
        <taxon>Pseudomonadales</taxon>
        <taxon>Marinobacteraceae</taxon>
        <taxon>Marinobacter</taxon>
    </lineage>
</organism>
<evidence type="ECO:0000313" key="2">
    <source>
        <dbReference type="EMBL" id="SFJ80457.1"/>
    </source>
</evidence>
<dbReference type="InterPro" id="IPR026268">
    <property type="entry name" value="RseC"/>
</dbReference>
<sequence>MITETGKVVAIDGGYAWVQTIRTSACQSCSARSGCGQRALASVTGGRANRVRVSNSAGARVGDDVVLGIDEQALLRASLWVYGVPLLALVVGCIAGFRGFGGSELSAVAGAVVGLAGGFWLVRRWQAGNAGAFEPRMLRVQRIGTVPGL</sequence>
<keyword evidence="1" id="KW-0812">Transmembrane</keyword>
<feature type="transmembrane region" description="Helical" evidence="1">
    <location>
        <begin position="105"/>
        <end position="122"/>
    </location>
</feature>
<dbReference type="OrthoDB" id="9795854at2"/>
<dbReference type="AlphaFoldDB" id="A0A1I3UFA3"/>
<protein>
    <submittedName>
        <fullName evidence="2">Positive regulator of sigma(E), RseC/MucC</fullName>
    </submittedName>
</protein>
<keyword evidence="3" id="KW-1185">Reference proteome</keyword>
<dbReference type="Pfam" id="PF04246">
    <property type="entry name" value="RseC_MucC"/>
    <property type="match status" value="1"/>
</dbReference>
<dbReference type="Proteomes" id="UP000199445">
    <property type="component" value="Unassembled WGS sequence"/>
</dbReference>